<dbReference type="SUPFAM" id="SSF46689">
    <property type="entry name" value="Homeodomain-like"/>
    <property type="match status" value="2"/>
</dbReference>
<dbReference type="Proteomes" id="UP001469365">
    <property type="component" value="Unassembled WGS sequence"/>
</dbReference>
<keyword evidence="2" id="KW-0238">DNA-binding</keyword>
<evidence type="ECO:0000256" key="4">
    <source>
        <dbReference type="PROSITE-ProRule" id="PRU00169"/>
    </source>
</evidence>
<feature type="modified residue" description="4-aspartylphosphate" evidence="4">
    <location>
        <position position="57"/>
    </location>
</feature>
<dbReference type="InterPro" id="IPR011006">
    <property type="entry name" value="CheY-like_superfamily"/>
</dbReference>
<evidence type="ECO:0000259" key="5">
    <source>
        <dbReference type="PROSITE" id="PS01124"/>
    </source>
</evidence>
<evidence type="ECO:0000256" key="3">
    <source>
        <dbReference type="ARBA" id="ARBA00023163"/>
    </source>
</evidence>
<proteinExistence type="predicted"/>
<keyword evidence="3" id="KW-0804">Transcription</keyword>
<dbReference type="SMART" id="SM00342">
    <property type="entry name" value="HTH_ARAC"/>
    <property type="match status" value="1"/>
</dbReference>
<keyword evidence="4" id="KW-0597">Phosphoprotein</keyword>
<keyword evidence="8" id="KW-1185">Reference proteome</keyword>
<evidence type="ECO:0000313" key="7">
    <source>
        <dbReference type="EMBL" id="MEK8127268.1"/>
    </source>
</evidence>
<keyword evidence="1" id="KW-0805">Transcription regulation</keyword>
<dbReference type="PANTHER" id="PTHR43280:SF28">
    <property type="entry name" value="HTH-TYPE TRANSCRIPTIONAL ACTIVATOR RHAS"/>
    <property type="match status" value="1"/>
</dbReference>
<dbReference type="InterPro" id="IPR001789">
    <property type="entry name" value="Sig_transdc_resp-reg_receiver"/>
</dbReference>
<dbReference type="Gene3D" id="3.40.50.2300">
    <property type="match status" value="1"/>
</dbReference>
<dbReference type="Pfam" id="PF12833">
    <property type="entry name" value="HTH_18"/>
    <property type="match status" value="1"/>
</dbReference>
<dbReference type="PROSITE" id="PS01124">
    <property type="entry name" value="HTH_ARAC_FAMILY_2"/>
    <property type="match status" value="1"/>
</dbReference>
<dbReference type="RefSeq" id="WP_341414322.1">
    <property type="nucleotide sequence ID" value="NZ_JBBPCC010000002.1"/>
</dbReference>
<comment type="caution">
    <text evidence="7">The sequence shown here is derived from an EMBL/GenBank/DDBJ whole genome shotgun (WGS) entry which is preliminary data.</text>
</comment>
<dbReference type="CDD" id="cd17536">
    <property type="entry name" value="REC_YesN-like"/>
    <property type="match status" value="1"/>
</dbReference>
<gene>
    <name evidence="7" type="ORF">WMW72_05010</name>
</gene>
<dbReference type="Gene3D" id="1.10.10.60">
    <property type="entry name" value="Homeodomain-like"/>
    <property type="match status" value="2"/>
</dbReference>
<feature type="domain" description="HTH araC/xylS-type" evidence="5">
    <location>
        <begin position="436"/>
        <end position="534"/>
    </location>
</feature>
<dbReference type="InterPro" id="IPR009057">
    <property type="entry name" value="Homeodomain-like_sf"/>
</dbReference>
<dbReference type="InterPro" id="IPR018060">
    <property type="entry name" value="HTH_AraC"/>
</dbReference>
<evidence type="ECO:0000256" key="2">
    <source>
        <dbReference type="ARBA" id="ARBA00023125"/>
    </source>
</evidence>
<evidence type="ECO:0000256" key="1">
    <source>
        <dbReference type="ARBA" id="ARBA00023015"/>
    </source>
</evidence>
<name>A0ABU9DEH4_9BACL</name>
<reference evidence="7 8" key="1">
    <citation type="submission" date="2024-04" db="EMBL/GenBank/DDBJ databases">
        <title>draft genome sequnece of Paenibacillus filicis.</title>
        <authorList>
            <person name="Kim D.-U."/>
        </authorList>
    </citation>
    <scope>NUCLEOTIDE SEQUENCE [LARGE SCALE GENOMIC DNA]</scope>
    <source>
        <strain evidence="7 8">KACC14197</strain>
    </source>
</reference>
<evidence type="ECO:0000259" key="6">
    <source>
        <dbReference type="PROSITE" id="PS50110"/>
    </source>
</evidence>
<dbReference type="PROSITE" id="PS50110">
    <property type="entry name" value="RESPONSE_REGULATORY"/>
    <property type="match status" value="1"/>
</dbReference>
<dbReference type="PRINTS" id="PR00032">
    <property type="entry name" value="HTHARAC"/>
</dbReference>
<evidence type="ECO:0000313" key="8">
    <source>
        <dbReference type="Proteomes" id="UP001469365"/>
    </source>
</evidence>
<protein>
    <submittedName>
        <fullName evidence="7">Helix-turn-helix domain-containing protein</fullName>
    </submittedName>
</protein>
<organism evidence="7 8">
    <name type="scientific">Paenibacillus filicis</name>
    <dbReference type="NCBI Taxonomy" id="669464"/>
    <lineage>
        <taxon>Bacteria</taxon>
        <taxon>Bacillati</taxon>
        <taxon>Bacillota</taxon>
        <taxon>Bacilli</taxon>
        <taxon>Bacillales</taxon>
        <taxon>Paenibacillaceae</taxon>
        <taxon>Paenibacillus</taxon>
    </lineage>
</organism>
<dbReference type="PANTHER" id="PTHR43280">
    <property type="entry name" value="ARAC-FAMILY TRANSCRIPTIONAL REGULATOR"/>
    <property type="match status" value="1"/>
</dbReference>
<sequence>MTTYNVILVEDEIPARTIFRQMIEQRSDLLSLVGEAEDGRDGLELFLLHKPQFLVTDITMPGMSGLEMLQEIEQSGLPQPQIVILTCHQDFHYAQQAIQLKAAAYLLKDDCLTDPGLLARTLTELTSKLESQDVTRVKQLELEQKVRYNEIGIEQSLFLDMLRTPAAEARWLESLEQVRIPVTGGRFRLLLLELDRSSLRFSIDQVEELKLWQFAGVNVLRELLDDLGARHKVIALDKGRFFAFYAEERATDTHPLPEQVQQSFALYLKMNSFAVECSFDQGDGSRSEYVKKLASAPYPFFYHNVSSVSISDWESLNQFQHIPESLSRFWMKVLKQALLEPHRSAATLEQERTSFYRQAMEHGWDPEQIKSLYLRVFLDISHFTPDAEGGADLKAAFRKKLEQCQTFASVHQSTFAYFRKLQQLQGDGNKIDASIARIIGRMHEDLSYPYKLEDLAASINYSVPYFSSMFKKTAGVSFIQYLTRQRIEKAKLLLLTTDQKTFEIAEAIGFENYRSFNRIFKKETGITPSDYRRMSAVAETL</sequence>
<feature type="domain" description="Response regulatory" evidence="6">
    <location>
        <begin position="5"/>
        <end position="123"/>
    </location>
</feature>
<dbReference type="EMBL" id="JBBPCC010000002">
    <property type="protein sequence ID" value="MEK8127268.1"/>
    <property type="molecule type" value="Genomic_DNA"/>
</dbReference>
<dbReference type="SMART" id="SM00448">
    <property type="entry name" value="REC"/>
    <property type="match status" value="1"/>
</dbReference>
<dbReference type="Pfam" id="PF00072">
    <property type="entry name" value="Response_reg"/>
    <property type="match status" value="1"/>
</dbReference>
<dbReference type="InterPro" id="IPR020449">
    <property type="entry name" value="Tscrpt_reg_AraC-type_HTH"/>
</dbReference>
<dbReference type="SUPFAM" id="SSF52172">
    <property type="entry name" value="CheY-like"/>
    <property type="match status" value="1"/>
</dbReference>
<accession>A0ABU9DEH4</accession>